<gene>
    <name evidence="1" type="ORF">ACFQ2J_09665</name>
</gene>
<reference evidence="2" key="1">
    <citation type="journal article" date="2019" name="Int. J. Syst. Evol. Microbiol.">
        <title>The Global Catalogue of Microorganisms (GCM) 10K type strain sequencing project: providing services to taxonomists for standard genome sequencing and annotation.</title>
        <authorList>
            <consortium name="The Broad Institute Genomics Platform"/>
            <consortium name="The Broad Institute Genome Sequencing Center for Infectious Disease"/>
            <person name="Wu L."/>
            <person name="Ma J."/>
        </authorList>
    </citation>
    <scope>NUCLEOTIDE SEQUENCE [LARGE SCALE GENOMIC DNA]</scope>
    <source>
        <strain evidence="2">CCUG 56607</strain>
    </source>
</reference>
<keyword evidence="2" id="KW-1185">Reference proteome</keyword>
<organism evidence="1 2">
    <name type="scientific">Thalassobacillus hwangdonensis</name>
    <dbReference type="NCBI Taxonomy" id="546108"/>
    <lineage>
        <taxon>Bacteria</taxon>
        <taxon>Bacillati</taxon>
        <taxon>Bacillota</taxon>
        <taxon>Bacilli</taxon>
        <taxon>Bacillales</taxon>
        <taxon>Bacillaceae</taxon>
        <taxon>Thalassobacillus</taxon>
    </lineage>
</organism>
<dbReference type="Proteomes" id="UP001596990">
    <property type="component" value="Unassembled WGS sequence"/>
</dbReference>
<dbReference type="EMBL" id="JBHTKL010000005">
    <property type="protein sequence ID" value="MFD1019436.1"/>
    <property type="molecule type" value="Genomic_DNA"/>
</dbReference>
<dbReference type="RefSeq" id="WP_386059314.1">
    <property type="nucleotide sequence ID" value="NZ_JBHTKL010000005.1"/>
</dbReference>
<keyword evidence="1" id="KW-0167">Capsid protein</keyword>
<sequence length="179" mass="19113">MSCGKRREDCICDVVSDIIDAQDDVVEKHCDTSCETSIQELVSPSTANGGNTTVPFILYCENCKPFIASGVVQTPRGGSGGFAYECVETPVLKAKHFVEGSDCCVKVELLLPVNNGGNQPKPSDKNISDVCRFFPGRSIANFEATGICIIIDLNCFCGITCLPAITPVSPSASNHDKED</sequence>
<name>A0ABW3L0W5_9BACI</name>
<evidence type="ECO:0000313" key="2">
    <source>
        <dbReference type="Proteomes" id="UP001596990"/>
    </source>
</evidence>
<comment type="caution">
    <text evidence="1">The sequence shown here is derived from an EMBL/GenBank/DDBJ whole genome shotgun (WGS) entry which is preliminary data.</text>
</comment>
<proteinExistence type="predicted"/>
<keyword evidence="1" id="KW-0946">Virion</keyword>
<dbReference type="InterPro" id="IPR019593">
    <property type="entry name" value="Spore_coat_protein_Z/Y"/>
</dbReference>
<protein>
    <submittedName>
        <fullName evidence="1">CotY/CotZ family spore coat protein</fullName>
    </submittedName>
</protein>
<accession>A0ABW3L0W5</accession>
<evidence type="ECO:0000313" key="1">
    <source>
        <dbReference type="EMBL" id="MFD1019436.1"/>
    </source>
</evidence>
<dbReference type="Pfam" id="PF10612">
    <property type="entry name" value="Spore-coat_CotZ"/>
    <property type="match status" value="1"/>
</dbReference>